<evidence type="ECO:0000256" key="4">
    <source>
        <dbReference type="SAM" id="MobiDB-lite"/>
    </source>
</evidence>
<keyword evidence="1" id="KW-0805">Transcription regulation</keyword>
<dbReference type="Gene3D" id="3.40.1410.10">
    <property type="entry name" value="Chorismate lyase-like"/>
    <property type="match status" value="1"/>
</dbReference>
<dbReference type="GO" id="GO:0045892">
    <property type="term" value="P:negative regulation of DNA-templated transcription"/>
    <property type="evidence" value="ECO:0007669"/>
    <property type="project" value="TreeGrafter"/>
</dbReference>
<gene>
    <name evidence="6" type="ORF">EV378_2415</name>
</gene>
<dbReference type="InterPro" id="IPR036390">
    <property type="entry name" value="WH_DNA-bd_sf"/>
</dbReference>
<dbReference type="InterPro" id="IPR036388">
    <property type="entry name" value="WH-like_DNA-bd_sf"/>
</dbReference>
<evidence type="ECO:0000256" key="1">
    <source>
        <dbReference type="ARBA" id="ARBA00023015"/>
    </source>
</evidence>
<feature type="domain" description="HTH gntR-type" evidence="5">
    <location>
        <begin position="3"/>
        <end position="71"/>
    </location>
</feature>
<dbReference type="EMBL" id="SMFZ01000001">
    <property type="protein sequence ID" value="TCK26577.1"/>
    <property type="molecule type" value="Genomic_DNA"/>
</dbReference>
<keyword evidence="3" id="KW-0804">Transcription</keyword>
<evidence type="ECO:0000256" key="2">
    <source>
        <dbReference type="ARBA" id="ARBA00023125"/>
    </source>
</evidence>
<accession>A0A4R1HV16</accession>
<dbReference type="GO" id="GO:0003700">
    <property type="term" value="F:DNA-binding transcription factor activity"/>
    <property type="evidence" value="ECO:0007669"/>
    <property type="project" value="InterPro"/>
</dbReference>
<dbReference type="SUPFAM" id="SSF46785">
    <property type="entry name" value="Winged helix' DNA-binding domain"/>
    <property type="match status" value="1"/>
</dbReference>
<dbReference type="InterPro" id="IPR050679">
    <property type="entry name" value="Bact_HTH_transcr_reg"/>
</dbReference>
<feature type="region of interest" description="Disordered" evidence="4">
    <location>
        <begin position="215"/>
        <end position="241"/>
    </location>
</feature>
<dbReference type="InterPro" id="IPR028978">
    <property type="entry name" value="Chorismate_lyase_/UTRA_dom_sf"/>
</dbReference>
<name>A0A4R1HV16_PSEEN</name>
<dbReference type="Proteomes" id="UP000295560">
    <property type="component" value="Unassembled WGS sequence"/>
</dbReference>
<dbReference type="Gene3D" id="1.10.10.10">
    <property type="entry name" value="Winged helix-like DNA-binding domain superfamily/Winged helix DNA-binding domain"/>
    <property type="match status" value="1"/>
</dbReference>
<dbReference type="AlphaFoldDB" id="A0A4R1HV16"/>
<evidence type="ECO:0000256" key="3">
    <source>
        <dbReference type="ARBA" id="ARBA00023163"/>
    </source>
</evidence>
<keyword evidence="7" id="KW-1185">Reference proteome</keyword>
<proteinExistence type="predicted"/>
<comment type="caution">
    <text evidence="6">The sequence shown here is derived from an EMBL/GenBank/DDBJ whole genome shotgun (WGS) entry which is preliminary data.</text>
</comment>
<evidence type="ECO:0000259" key="5">
    <source>
        <dbReference type="PROSITE" id="PS50949"/>
    </source>
</evidence>
<dbReference type="PROSITE" id="PS50949">
    <property type="entry name" value="HTH_GNTR"/>
    <property type="match status" value="1"/>
</dbReference>
<keyword evidence="2" id="KW-0238">DNA-binding</keyword>
<organism evidence="6 7">
    <name type="scientific">Pseudonocardia endophytica</name>
    <dbReference type="NCBI Taxonomy" id="401976"/>
    <lineage>
        <taxon>Bacteria</taxon>
        <taxon>Bacillati</taxon>
        <taxon>Actinomycetota</taxon>
        <taxon>Actinomycetes</taxon>
        <taxon>Pseudonocardiales</taxon>
        <taxon>Pseudonocardiaceae</taxon>
        <taxon>Pseudonocardia</taxon>
    </lineage>
</organism>
<dbReference type="SMART" id="SM00345">
    <property type="entry name" value="HTH_GNTR"/>
    <property type="match status" value="1"/>
</dbReference>
<dbReference type="InterPro" id="IPR011663">
    <property type="entry name" value="UTRA"/>
</dbReference>
<dbReference type="SMART" id="SM00866">
    <property type="entry name" value="UTRA"/>
    <property type="match status" value="1"/>
</dbReference>
<evidence type="ECO:0000313" key="7">
    <source>
        <dbReference type="Proteomes" id="UP000295560"/>
    </source>
</evidence>
<dbReference type="Pfam" id="PF00392">
    <property type="entry name" value="GntR"/>
    <property type="match status" value="1"/>
</dbReference>
<dbReference type="InterPro" id="IPR000524">
    <property type="entry name" value="Tscrpt_reg_HTH_GntR"/>
</dbReference>
<reference evidence="6 7" key="1">
    <citation type="submission" date="2019-03" db="EMBL/GenBank/DDBJ databases">
        <title>Sequencing the genomes of 1000 actinobacteria strains.</title>
        <authorList>
            <person name="Klenk H.-P."/>
        </authorList>
    </citation>
    <scope>NUCLEOTIDE SEQUENCE [LARGE SCALE GENOMIC DNA]</scope>
    <source>
        <strain evidence="6 7">DSM 44969</strain>
    </source>
</reference>
<dbReference type="Pfam" id="PF07702">
    <property type="entry name" value="UTRA"/>
    <property type="match status" value="1"/>
</dbReference>
<evidence type="ECO:0000313" key="6">
    <source>
        <dbReference type="EMBL" id="TCK26577.1"/>
    </source>
</evidence>
<dbReference type="PANTHER" id="PTHR44846">
    <property type="entry name" value="MANNOSYL-D-GLYCERATE TRANSPORT/METABOLISM SYSTEM REPRESSOR MNGR-RELATED"/>
    <property type="match status" value="1"/>
</dbReference>
<dbReference type="PANTHER" id="PTHR44846:SF17">
    <property type="entry name" value="GNTR-FAMILY TRANSCRIPTIONAL REGULATOR"/>
    <property type="match status" value="1"/>
</dbReference>
<dbReference type="GO" id="GO:0003677">
    <property type="term" value="F:DNA binding"/>
    <property type="evidence" value="ECO:0007669"/>
    <property type="project" value="UniProtKB-KW"/>
</dbReference>
<protein>
    <submittedName>
        <fullName evidence="6">GntR family transcriptional regulator</fullName>
    </submittedName>
</protein>
<sequence length="241" mass="24973">MSQPHEVRRLRDLLRAAIAGGRFPDGRLPGEGELMVGFGASRSAVRGALSLLHDEGLVSPLTAPGTFRAVRQPRTLPAVVPTAASVHTRLLDRTGIAAPAPLAAWLGVPAGAPCLRIEFVTEVDGEPTAVETHYVLQPEAAELLGIPMRDGWRTLLDDAGLATARTEAEVDHLPADPSVAELLGVRPGSTVLAVEQTASDPDGRVFEAAVLRMRPGDAAPGDPHPPGPCSGAAPGDCRAAG</sequence>
<dbReference type="SUPFAM" id="SSF64288">
    <property type="entry name" value="Chorismate lyase-like"/>
    <property type="match status" value="1"/>
</dbReference>
<dbReference type="PRINTS" id="PR00035">
    <property type="entry name" value="HTHGNTR"/>
</dbReference>